<dbReference type="PANTHER" id="PTHR47150">
    <property type="entry name" value="OS12G0169200 PROTEIN"/>
    <property type="match status" value="1"/>
</dbReference>
<dbReference type="Gramene" id="CDF37326">
    <property type="protein sequence ID" value="CDF37326"/>
    <property type="gene ID" value="CHC_T00005463001"/>
</dbReference>
<dbReference type="Proteomes" id="UP000012073">
    <property type="component" value="Unassembled WGS sequence"/>
</dbReference>
<dbReference type="GeneID" id="17324862"/>
<dbReference type="RefSeq" id="XP_005717145.1">
    <property type="nucleotide sequence ID" value="XM_005717088.1"/>
</dbReference>
<dbReference type="KEGG" id="ccp:CHC_T00005463001"/>
<accession>R7QIM3</accession>
<gene>
    <name evidence="1" type="ORF">CHC_T00005463001</name>
</gene>
<dbReference type="OrthoDB" id="7763893at2759"/>
<dbReference type="Pfam" id="PF04827">
    <property type="entry name" value="Plant_tran"/>
    <property type="match status" value="1"/>
</dbReference>
<sequence>MEGSWWNDAIRDEDEDLIQDLLDSSSEDEPLRRWGGSVAGKAPNIERGRIEASNRLYNQYFSPDSTYTSAQFQRRFRLSRTVFDRVHSALALEHFVRGVSHCFASEYLRAPTLADLKRLLSQSQERGFPGILGSMECCKWMWKNCPTAWHGQFQGKERDPAVTLEAVTDHSLWIWHAFFGIPGSANDVNVLEASSLLNKIATGEYPPPIEYTIAGKRRNIPYWLADGVYPRWPSSVQTVLEPRTSKEKCMSRNQEHARKDVERAFGVLQAKWHIIARLSRFWSKQIMKEVIECCIILHNMMVENRKNCDSDDAQSDDELQCDAVVGNSAKPMWSCLQRSGAQNTTVPPPGSLAALFETNRLLKHREEYFTTQRLIMDHLWDFEGKQI</sequence>
<organism evidence="1 2">
    <name type="scientific">Chondrus crispus</name>
    <name type="common">Carrageen Irish moss</name>
    <name type="synonym">Polymorpha crispa</name>
    <dbReference type="NCBI Taxonomy" id="2769"/>
    <lineage>
        <taxon>Eukaryota</taxon>
        <taxon>Rhodophyta</taxon>
        <taxon>Florideophyceae</taxon>
        <taxon>Rhodymeniophycidae</taxon>
        <taxon>Gigartinales</taxon>
        <taxon>Gigartinaceae</taxon>
        <taxon>Chondrus</taxon>
    </lineage>
</organism>
<evidence type="ECO:0000313" key="2">
    <source>
        <dbReference type="Proteomes" id="UP000012073"/>
    </source>
</evidence>
<dbReference type="PhylomeDB" id="R7QIM3"/>
<evidence type="ECO:0000313" key="1">
    <source>
        <dbReference type="EMBL" id="CDF37326.1"/>
    </source>
</evidence>
<dbReference type="AlphaFoldDB" id="R7QIM3"/>
<proteinExistence type="predicted"/>
<name>R7QIM3_CHOCR</name>
<evidence type="ECO:0008006" key="3">
    <source>
        <dbReference type="Google" id="ProtNLM"/>
    </source>
</evidence>
<dbReference type="InterPro" id="IPR006912">
    <property type="entry name" value="Harbinger_derived_prot"/>
</dbReference>
<dbReference type="PANTHER" id="PTHR47150:SF5">
    <property type="entry name" value="OS07G0546750 PROTEIN"/>
    <property type="match status" value="1"/>
</dbReference>
<reference evidence="2" key="1">
    <citation type="journal article" date="2013" name="Proc. Natl. Acad. Sci. U.S.A.">
        <title>Genome structure and metabolic features in the red seaweed Chondrus crispus shed light on evolution of the Archaeplastida.</title>
        <authorList>
            <person name="Collen J."/>
            <person name="Porcel B."/>
            <person name="Carre W."/>
            <person name="Ball S.G."/>
            <person name="Chaparro C."/>
            <person name="Tonon T."/>
            <person name="Barbeyron T."/>
            <person name="Michel G."/>
            <person name="Noel B."/>
            <person name="Valentin K."/>
            <person name="Elias M."/>
            <person name="Artiguenave F."/>
            <person name="Arun A."/>
            <person name="Aury J.M."/>
            <person name="Barbosa-Neto J.F."/>
            <person name="Bothwell J.H."/>
            <person name="Bouget F.Y."/>
            <person name="Brillet L."/>
            <person name="Cabello-Hurtado F."/>
            <person name="Capella-Gutierrez S."/>
            <person name="Charrier B."/>
            <person name="Cladiere L."/>
            <person name="Cock J.M."/>
            <person name="Coelho S.M."/>
            <person name="Colleoni C."/>
            <person name="Czjzek M."/>
            <person name="Da Silva C."/>
            <person name="Delage L."/>
            <person name="Denoeud F."/>
            <person name="Deschamps P."/>
            <person name="Dittami S.M."/>
            <person name="Gabaldon T."/>
            <person name="Gachon C.M."/>
            <person name="Groisillier A."/>
            <person name="Herve C."/>
            <person name="Jabbari K."/>
            <person name="Katinka M."/>
            <person name="Kloareg B."/>
            <person name="Kowalczyk N."/>
            <person name="Labadie K."/>
            <person name="Leblanc C."/>
            <person name="Lopez P.J."/>
            <person name="McLachlan D.H."/>
            <person name="Meslet-Cladiere L."/>
            <person name="Moustafa A."/>
            <person name="Nehr Z."/>
            <person name="Nyvall Collen P."/>
            <person name="Panaud O."/>
            <person name="Partensky F."/>
            <person name="Poulain J."/>
            <person name="Rensing S.A."/>
            <person name="Rousvoal S."/>
            <person name="Samson G."/>
            <person name="Symeonidi A."/>
            <person name="Weissenbach J."/>
            <person name="Zambounis A."/>
            <person name="Wincker P."/>
            <person name="Boyen C."/>
        </authorList>
    </citation>
    <scope>NUCLEOTIDE SEQUENCE [LARGE SCALE GENOMIC DNA]</scope>
    <source>
        <strain evidence="2">cv. Stackhouse</strain>
    </source>
</reference>
<keyword evidence="2" id="KW-1185">Reference proteome</keyword>
<protein>
    <recommendedName>
        <fullName evidence="3">DDE Tnp4 domain-containing protein</fullName>
    </recommendedName>
</protein>
<dbReference type="EMBL" id="HG001831">
    <property type="protein sequence ID" value="CDF37326.1"/>
    <property type="molecule type" value="Genomic_DNA"/>
</dbReference>